<dbReference type="EMBL" id="CATQJL010000112">
    <property type="protein sequence ID" value="CAJ0593993.1"/>
    <property type="molecule type" value="Genomic_DNA"/>
</dbReference>
<evidence type="ECO:0000256" key="7">
    <source>
        <dbReference type="ARBA" id="ARBA00023136"/>
    </source>
</evidence>
<comment type="caution">
    <text evidence="9">The sequence shown here is derived from an EMBL/GenBank/DDBJ whole genome shotgun (WGS) entry which is preliminary data.</text>
</comment>
<dbReference type="AlphaFoldDB" id="A0AA36GKZ0"/>
<dbReference type="Proteomes" id="UP001176961">
    <property type="component" value="Unassembled WGS sequence"/>
</dbReference>
<evidence type="ECO:0000256" key="4">
    <source>
        <dbReference type="ARBA" id="ARBA00022679"/>
    </source>
</evidence>
<keyword evidence="4 8" id="KW-0808">Transferase</keyword>
<evidence type="ECO:0000256" key="3">
    <source>
        <dbReference type="ARBA" id="ARBA00022676"/>
    </source>
</evidence>
<proteinExistence type="inferred from homology"/>
<name>A0AA36GKZ0_CYLNA</name>
<feature type="transmembrane region" description="Helical" evidence="8">
    <location>
        <begin position="20"/>
        <end position="39"/>
    </location>
</feature>
<evidence type="ECO:0000256" key="8">
    <source>
        <dbReference type="RuleBase" id="RU366017"/>
    </source>
</evidence>
<protein>
    <recommendedName>
        <fullName evidence="8">Glycosyltransferase family 92 protein</fullName>
        <ecNumber evidence="8">2.4.1.-</ecNumber>
    </recommendedName>
</protein>
<dbReference type="GO" id="GO:0016020">
    <property type="term" value="C:membrane"/>
    <property type="evidence" value="ECO:0007669"/>
    <property type="project" value="UniProtKB-SubCell"/>
</dbReference>
<dbReference type="PANTHER" id="PTHR21461">
    <property type="entry name" value="GLYCOSYLTRANSFERASE FAMILY 92 PROTEIN"/>
    <property type="match status" value="1"/>
</dbReference>
<keyword evidence="5 8" id="KW-0812">Transmembrane</keyword>
<evidence type="ECO:0000256" key="1">
    <source>
        <dbReference type="ARBA" id="ARBA00004167"/>
    </source>
</evidence>
<dbReference type="GO" id="GO:0016757">
    <property type="term" value="F:glycosyltransferase activity"/>
    <property type="evidence" value="ECO:0007669"/>
    <property type="project" value="UniProtKB-UniRule"/>
</dbReference>
<dbReference type="EC" id="2.4.1.-" evidence="8"/>
<evidence type="ECO:0000256" key="5">
    <source>
        <dbReference type="ARBA" id="ARBA00022692"/>
    </source>
</evidence>
<dbReference type="InterPro" id="IPR008166">
    <property type="entry name" value="Glyco_transf_92"/>
</dbReference>
<keyword evidence="6 8" id="KW-1133">Transmembrane helix</keyword>
<gene>
    <name evidence="9" type="ORF">CYNAS_LOCUS5976</name>
</gene>
<comment type="subcellular location">
    <subcellularLocation>
        <location evidence="1">Membrane</location>
        <topology evidence="1">Single-pass membrane protein</topology>
    </subcellularLocation>
</comment>
<comment type="similarity">
    <text evidence="2 8">Belongs to the glycosyltransferase 92 family.</text>
</comment>
<evidence type="ECO:0000313" key="9">
    <source>
        <dbReference type="EMBL" id="CAJ0593993.1"/>
    </source>
</evidence>
<sequence length="294" mass="34314">MSASNDCKSLTSLTITPLHHTYAIGIAVTIVSLYLLIAYSDLISFSSNSLQSSMNGAAGTDEFPEAYHKFLRHIRSCVPIFNLIERYLLLNIGYRGRRLCVQQRKRYHTRPNGPNASLSLVGAYAYPNYSVITFEEDQQYGRSVYCRYFNEQNIEFIEPVKSRVFPEHVVHCCRHDGAVYMGVTHRKFEEVIVHIPVLSRNGEDEYKLSFCLSPMYGNETKWLLLVEMIEHYKLQGVEHFYLYIQTVDDYSRRLIDDYVRDGDAEAVYISERPQRRWRQLFGIQAWLLSYVMRV</sequence>
<dbReference type="Pfam" id="PF01697">
    <property type="entry name" value="Glyco_transf_92"/>
    <property type="match status" value="1"/>
</dbReference>
<evidence type="ECO:0000313" key="10">
    <source>
        <dbReference type="Proteomes" id="UP001176961"/>
    </source>
</evidence>
<keyword evidence="7 8" id="KW-0472">Membrane</keyword>
<keyword evidence="3 8" id="KW-0328">Glycosyltransferase</keyword>
<dbReference type="GO" id="GO:0005737">
    <property type="term" value="C:cytoplasm"/>
    <property type="evidence" value="ECO:0007669"/>
    <property type="project" value="TreeGrafter"/>
</dbReference>
<dbReference type="PANTHER" id="PTHR21461:SF40">
    <property type="entry name" value="GLYCOSYLTRANSFERASE FAMILY 92 PROTEIN"/>
    <property type="match status" value="1"/>
</dbReference>
<reference evidence="9" key="1">
    <citation type="submission" date="2023-07" db="EMBL/GenBank/DDBJ databases">
        <authorList>
            <consortium name="CYATHOMIX"/>
        </authorList>
    </citation>
    <scope>NUCLEOTIDE SEQUENCE</scope>
    <source>
        <strain evidence="9">N/A</strain>
    </source>
</reference>
<keyword evidence="10" id="KW-1185">Reference proteome</keyword>
<accession>A0AA36GKZ0</accession>
<evidence type="ECO:0000256" key="6">
    <source>
        <dbReference type="ARBA" id="ARBA00022989"/>
    </source>
</evidence>
<organism evidence="9 10">
    <name type="scientific">Cylicocyclus nassatus</name>
    <name type="common">Nematode worm</name>
    <dbReference type="NCBI Taxonomy" id="53992"/>
    <lineage>
        <taxon>Eukaryota</taxon>
        <taxon>Metazoa</taxon>
        <taxon>Ecdysozoa</taxon>
        <taxon>Nematoda</taxon>
        <taxon>Chromadorea</taxon>
        <taxon>Rhabditida</taxon>
        <taxon>Rhabditina</taxon>
        <taxon>Rhabditomorpha</taxon>
        <taxon>Strongyloidea</taxon>
        <taxon>Strongylidae</taxon>
        <taxon>Cylicocyclus</taxon>
    </lineage>
</organism>
<evidence type="ECO:0000256" key="2">
    <source>
        <dbReference type="ARBA" id="ARBA00007647"/>
    </source>
</evidence>